<evidence type="ECO:0000313" key="3">
    <source>
        <dbReference type="EMBL" id="KAK2778219.1"/>
    </source>
</evidence>
<dbReference type="EMBL" id="VYYT01000013">
    <property type="protein sequence ID" value="KAK2778219.1"/>
    <property type="molecule type" value="Genomic_DNA"/>
</dbReference>
<comment type="caution">
    <text evidence="3">The sequence shown here is derived from an EMBL/GenBank/DDBJ whole genome shotgun (WGS) entry which is preliminary data.</text>
</comment>
<feature type="region of interest" description="Disordered" evidence="1">
    <location>
        <begin position="192"/>
        <end position="319"/>
    </location>
</feature>
<evidence type="ECO:0000313" key="4">
    <source>
        <dbReference type="Proteomes" id="UP001281614"/>
    </source>
</evidence>
<dbReference type="Proteomes" id="UP001281614">
    <property type="component" value="Unassembled WGS sequence"/>
</dbReference>
<feature type="non-terminal residue" evidence="3">
    <location>
        <position position="1"/>
    </location>
</feature>
<feature type="compositionally biased region" description="Basic residues" evidence="1">
    <location>
        <begin position="267"/>
        <end position="287"/>
    </location>
</feature>
<sequence length="494" mass="54546">YSQLASLRDTLRTHLSHLTPLSIDTSPRAHGGVKMPPRSSLTSSFSITDSNNEVVCPLRNQDGSSCRKRCIGEKRYRSMQEHIRRAHPEHYISKLPATEESFLLMINTPPSERPSIQPNAIPVPQGSSLSIQGFPPKIDHLQGFNHDRHMYDNSNPGTPRMLEDHAVGSLLPAASAAAALAQLHGHKVEPEWESEVDWHSDTEGRRIPRTSIELPPIHLSNNDITSEPFPAMNSSRPRDILPSILANSPPGRSSTLPPIQRPPGPTRPRKQSVTKRGREAHHKKQKSRGSAADWLRRIQNDERLRPGNNDRKALSAEPSADYGKRWEDLIDAADQAASAAGDIDEDRTPVPQSPVSIHRASLPPFQHHNFQAAHAAQNYQASPLQQALTPPSYNQDTIDPFPSVESGESGENFHIESRGLSDSSPSYSSQNTQIYCAACQSVSLLKDSYACTECICGLCQACVDVLMAEQGARRKCPRCATIGGRFKPFQLDIR</sequence>
<evidence type="ECO:0000259" key="2">
    <source>
        <dbReference type="Pfam" id="PF25080"/>
    </source>
</evidence>
<feature type="region of interest" description="Disordered" evidence="1">
    <location>
        <begin position="21"/>
        <end position="46"/>
    </location>
</feature>
<name>A0AAD9YV41_COLKA</name>
<dbReference type="InterPro" id="IPR056929">
    <property type="entry name" value="Znf_RING-like"/>
</dbReference>
<protein>
    <submittedName>
        <fullName evidence="3">Transcription factor</fullName>
    </submittedName>
</protein>
<feature type="domain" description="RING zinc finger-like" evidence="2">
    <location>
        <begin position="434"/>
        <end position="479"/>
    </location>
</feature>
<feature type="region of interest" description="Disordered" evidence="1">
    <location>
        <begin position="405"/>
        <end position="424"/>
    </location>
</feature>
<feature type="compositionally biased region" description="Basic and acidic residues" evidence="1">
    <location>
        <begin position="294"/>
        <end position="314"/>
    </location>
</feature>
<reference evidence="3" key="1">
    <citation type="submission" date="2023-02" db="EMBL/GenBank/DDBJ databases">
        <title>Colletotrichum kahawae CIFC_Que2 genome sequencing and assembly.</title>
        <authorList>
            <person name="Baroncelli R."/>
        </authorList>
    </citation>
    <scope>NUCLEOTIDE SEQUENCE</scope>
    <source>
        <strain evidence="3">CIFC_Que2</strain>
    </source>
</reference>
<organism evidence="3 4">
    <name type="scientific">Colletotrichum kahawae</name>
    <name type="common">Coffee berry disease fungus</name>
    <dbReference type="NCBI Taxonomy" id="34407"/>
    <lineage>
        <taxon>Eukaryota</taxon>
        <taxon>Fungi</taxon>
        <taxon>Dikarya</taxon>
        <taxon>Ascomycota</taxon>
        <taxon>Pezizomycotina</taxon>
        <taxon>Sordariomycetes</taxon>
        <taxon>Hypocreomycetidae</taxon>
        <taxon>Glomerellales</taxon>
        <taxon>Glomerellaceae</taxon>
        <taxon>Colletotrichum</taxon>
        <taxon>Colletotrichum gloeosporioides species complex</taxon>
    </lineage>
</organism>
<accession>A0AAD9YV41</accession>
<evidence type="ECO:0000256" key="1">
    <source>
        <dbReference type="SAM" id="MobiDB-lite"/>
    </source>
</evidence>
<proteinExistence type="predicted"/>
<feature type="compositionally biased region" description="Basic and acidic residues" evidence="1">
    <location>
        <begin position="192"/>
        <end position="206"/>
    </location>
</feature>
<gene>
    <name evidence="3" type="ORF">CKAH01_03175</name>
</gene>
<dbReference type="AlphaFoldDB" id="A0AAD9YV41"/>
<keyword evidence="4" id="KW-1185">Reference proteome</keyword>
<feature type="region of interest" description="Disordered" evidence="1">
    <location>
        <begin position="336"/>
        <end position="355"/>
    </location>
</feature>
<dbReference type="Pfam" id="PF25080">
    <property type="entry name" value="zf_RING-like"/>
    <property type="match status" value="1"/>
</dbReference>